<dbReference type="OrthoDB" id="3427173at2"/>
<keyword evidence="1" id="KW-0812">Transmembrane</keyword>
<accession>A0A367F4P1</accession>
<feature type="transmembrane region" description="Helical" evidence="1">
    <location>
        <begin position="55"/>
        <end position="77"/>
    </location>
</feature>
<keyword evidence="1" id="KW-1133">Transmembrane helix</keyword>
<evidence type="ECO:0000313" key="3">
    <source>
        <dbReference type="Proteomes" id="UP000253094"/>
    </source>
</evidence>
<organism evidence="2 3">
    <name type="scientific">Sphaerisporangium album</name>
    <dbReference type="NCBI Taxonomy" id="509200"/>
    <lineage>
        <taxon>Bacteria</taxon>
        <taxon>Bacillati</taxon>
        <taxon>Actinomycetota</taxon>
        <taxon>Actinomycetes</taxon>
        <taxon>Streptosporangiales</taxon>
        <taxon>Streptosporangiaceae</taxon>
        <taxon>Sphaerisporangium</taxon>
    </lineage>
</organism>
<reference evidence="2 3" key="1">
    <citation type="submission" date="2018-06" db="EMBL/GenBank/DDBJ databases">
        <title>Sphaerisporangium craniellae sp. nov., isolated from a marine sponge in the South China Sea.</title>
        <authorList>
            <person name="Li L."/>
        </authorList>
    </citation>
    <scope>NUCLEOTIDE SEQUENCE [LARGE SCALE GENOMIC DNA]</scope>
    <source>
        <strain evidence="2 3">CCTCC AA 208026</strain>
    </source>
</reference>
<dbReference type="Proteomes" id="UP000253094">
    <property type="component" value="Unassembled WGS sequence"/>
</dbReference>
<evidence type="ECO:0000313" key="2">
    <source>
        <dbReference type="EMBL" id="RCG25344.1"/>
    </source>
</evidence>
<dbReference type="EMBL" id="QOIL01000022">
    <property type="protein sequence ID" value="RCG25344.1"/>
    <property type="molecule type" value="Genomic_DNA"/>
</dbReference>
<comment type="caution">
    <text evidence="2">The sequence shown here is derived from an EMBL/GenBank/DDBJ whole genome shotgun (WGS) entry which is preliminary data.</text>
</comment>
<protein>
    <submittedName>
        <fullName evidence="2">Alkaline shock response membrane anchor protein AmaP</fullName>
    </submittedName>
</protein>
<proteinExistence type="predicted"/>
<sequence>MKHRPAAANRVGLALVGLLLALAGAVTLARALGLLGPPHAPLIPAEVSGFPAGHPWFWPAVIAGSLVVALLALYWLLVQGRLDTLRTLDLEPDPSHGATRVSAGAAAGALEDDLAESVHGERARASLAGAPSDPRLALLVVLPDQADPAVARQGINGAVTRLRRTLESDRLPAVVRMHAVHRRT</sequence>
<gene>
    <name evidence="2" type="ORF">DQ384_31235</name>
</gene>
<keyword evidence="3" id="KW-1185">Reference proteome</keyword>
<dbReference type="RefSeq" id="WP_114032471.1">
    <property type="nucleotide sequence ID" value="NZ_QOIL01000022.1"/>
</dbReference>
<keyword evidence="1" id="KW-0472">Membrane</keyword>
<dbReference type="AlphaFoldDB" id="A0A367F4P1"/>
<name>A0A367F4P1_9ACTN</name>
<evidence type="ECO:0000256" key="1">
    <source>
        <dbReference type="SAM" id="Phobius"/>
    </source>
</evidence>